<feature type="compositionally biased region" description="Basic and acidic residues" evidence="1">
    <location>
        <begin position="35"/>
        <end position="52"/>
    </location>
</feature>
<sequence length="119" mass="12529">MADNKTRPSPGDADQPRRLLDQAPVAPGTQAPDAQPRHQEDLQLPHERDQSVRGDSTGSHGTGAAGERQREVIGQAGDDLKQGQVDTDLRATPGLDAERRDRMVPGAPPAGPTRRGGGG</sequence>
<dbReference type="Proteomes" id="UP000231501">
    <property type="component" value="Unassembled WGS sequence"/>
</dbReference>
<organism evidence="2 3">
    <name type="scientific">Roseateles chitinivorans</name>
    <dbReference type="NCBI Taxonomy" id="2917965"/>
    <lineage>
        <taxon>Bacteria</taxon>
        <taxon>Pseudomonadati</taxon>
        <taxon>Pseudomonadota</taxon>
        <taxon>Betaproteobacteria</taxon>
        <taxon>Burkholderiales</taxon>
        <taxon>Sphaerotilaceae</taxon>
        <taxon>Roseateles</taxon>
    </lineage>
</organism>
<dbReference type="RefSeq" id="WP_099862995.1">
    <property type="nucleotide sequence ID" value="NZ_PEOG01000053.1"/>
</dbReference>
<evidence type="ECO:0000313" key="2">
    <source>
        <dbReference type="EMBL" id="PIM51802.1"/>
    </source>
</evidence>
<proteinExistence type="predicted"/>
<name>A0A2G9C635_9BURK</name>
<keyword evidence="3" id="KW-1185">Reference proteome</keyword>
<protein>
    <submittedName>
        <fullName evidence="2">Uncharacterized protein</fullName>
    </submittedName>
</protein>
<dbReference type="EMBL" id="PEOG01000053">
    <property type="protein sequence ID" value="PIM51802.1"/>
    <property type="molecule type" value="Genomic_DNA"/>
</dbReference>
<accession>A0A2G9C635</accession>
<feature type="region of interest" description="Disordered" evidence="1">
    <location>
        <begin position="1"/>
        <end position="119"/>
    </location>
</feature>
<dbReference type="OrthoDB" id="8926376at2"/>
<evidence type="ECO:0000313" key="3">
    <source>
        <dbReference type="Proteomes" id="UP000231501"/>
    </source>
</evidence>
<evidence type="ECO:0000256" key="1">
    <source>
        <dbReference type="SAM" id="MobiDB-lite"/>
    </source>
</evidence>
<gene>
    <name evidence="2" type="ORF">CS062_18095</name>
</gene>
<reference evidence="2 3" key="1">
    <citation type="submission" date="2017-11" db="EMBL/GenBank/DDBJ databases">
        <title>Draft genome sequence of Mitsuaria sp. HWN-4.</title>
        <authorList>
            <person name="Gundlapally S.R."/>
        </authorList>
    </citation>
    <scope>NUCLEOTIDE SEQUENCE [LARGE SCALE GENOMIC DNA]</scope>
    <source>
        <strain evidence="2 3">HWN-4</strain>
    </source>
</reference>
<dbReference type="AlphaFoldDB" id="A0A2G9C635"/>
<comment type="caution">
    <text evidence="2">The sequence shown here is derived from an EMBL/GenBank/DDBJ whole genome shotgun (WGS) entry which is preliminary data.</text>
</comment>